<evidence type="ECO:0000313" key="1">
    <source>
        <dbReference type="Proteomes" id="UP000887565"/>
    </source>
</evidence>
<name>A0A915J773_ROMCU</name>
<proteinExistence type="predicted"/>
<dbReference type="Proteomes" id="UP000887565">
    <property type="component" value="Unplaced"/>
</dbReference>
<dbReference type="AlphaFoldDB" id="A0A915J773"/>
<sequence length="105" mass="11993">GQLAKILQTNPNLEKPKQNVIHERSNFLVNSMCFQSGKLKPKNKAVSSKVGVCLAPCKNYHQNFQPSKSLRYAKAPRYHNFPKERFEQGPLHYIHGIGQGEVQYI</sequence>
<reference evidence="2" key="1">
    <citation type="submission" date="2022-11" db="UniProtKB">
        <authorList>
            <consortium name="WormBaseParasite"/>
        </authorList>
    </citation>
    <scope>IDENTIFICATION</scope>
</reference>
<evidence type="ECO:0000313" key="2">
    <source>
        <dbReference type="WBParaSite" id="nRc.2.0.1.t21609-RA"/>
    </source>
</evidence>
<organism evidence="1 2">
    <name type="scientific">Romanomermis culicivorax</name>
    <name type="common">Nematode worm</name>
    <dbReference type="NCBI Taxonomy" id="13658"/>
    <lineage>
        <taxon>Eukaryota</taxon>
        <taxon>Metazoa</taxon>
        <taxon>Ecdysozoa</taxon>
        <taxon>Nematoda</taxon>
        <taxon>Enoplea</taxon>
        <taxon>Dorylaimia</taxon>
        <taxon>Mermithida</taxon>
        <taxon>Mermithoidea</taxon>
        <taxon>Mermithidae</taxon>
        <taxon>Romanomermis</taxon>
    </lineage>
</organism>
<protein>
    <submittedName>
        <fullName evidence="2">Uncharacterized protein</fullName>
    </submittedName>
</protein>
<accession>A0A915J773</accession>
<dbReference type="WBParaSite" id="nRc.2.0.1.t21609-RA">
    <property type="protein sequence ID" value="nRc.2.0.1.t21609-RA"/>
    <property type="gene ID" value="nRc.2.0.1.g21609"/>
</dbReference>
<keyword evidence="1" id="KW-1185">Reference proteome</keyword>